<dbReference type="PANTHER" id="PTHR46268">
    <property type="entry name" value="STRESS RESPONSE PROTEIN NHAX"/>
    <property type="match status" value="1"/>
</dbReference>
<dbReference type="PRINTS" id="PR01438">
    <property type="entry name" value="UNVRSLSTRESS"/>
</dbReference>
<dbReference type="Gene3D" id="3.40.50.620">
    <property type="entry name" value="HUPs"/>
    <property type="match status" value="1"/>
</dbReference>
<feature type="domain" description="UspA" evidence="2">
    <location>
        <begin position="4"/>
        <end position="143"/>
    </location>
</feature>
<keyword evidence="4" id="KW-1185">Reference proteome</keyword>
<comment type="caution">
    <text evidence="3">The sequence shown here is derived from an EMBL/GenBank/DDBJ whole genome shotgun (WGS) entry which is preliminary data.</text>
</comment>
<evidence type="ECO:0000313" key="4">
    <source>
        <dbReference type="Proteomes" id="UP000323257"/>
    </source>
</evidence>
<comment type="similarity">
    <text evidence="1">Belongs to the universal stress protein A family.</text>
</comment>
<dbReference type="AlphaFoldDB" id="A0A5S5BV01"/>
<dbReference type="PANTHER" id="PTHR46268:SF6">
    <property type="entry name" value="UNIVERSAL STRESS PROTEIN UP12"/>
    <property type="match status" value="1"/>
</dbReference>
<protein>
    <submittedName>
        <fullName evidence="3">Nucleotide-binding universal stress UspA family protein</fullName>
    </submittedName>
</protein>
<dbReference type="EMBL" id="VNHS01000015">
    <property type="protein sequence ID" value="TYP69413.1"/>
    <property type="molecule type" value="Genomic_DNA"/>
</dbReference>
<proteinExistence type="inferred from homology"/>
<dbReference type="InterPro" id="IPR006016">
    <property type="entry name" value="UspA"/>
</dbReference>
<dbReference type="SUPFAM" id="SSF52402">
    <property type="entry name" value="Adenine nucleotide alpha hydrolases-like"/>
    <property type="match status" value="1"/>
</dbReference>
<sequence length="143" mass="15566">MLFSHVVTAFDGSVQAWRALEYAIKLAENGLAERLSVVHVYNVPYMVVPEATIYAPAELQKEMYDRAEALLAEAGKRTAHLLHAKLELMQGSPADSLLQYADKHGAALIVIGSRGLGGLREFMMGSVSHNVVQHASVPVLVIK</sequence>
<dbReference type="Pfam" id="PF00582">
    <property type="entry name" value="Usp"/>
    <property type="match status" value="1"/>
</dbReference>
<evidence type="ECO:0000256" key="1">
    <source>
        <dbReference type="ARBA" id="ARBA00008791"/>
    </source>
</evidence>
<dbReference type="RefSeq" id="WP_148933084.1">
    <property type="nucleotide sequence ID" value="NZ_VNHS01000015.1"/>
</dbReference>
<dbReference type="OrthoDB" id="9777884at2"/>
<dbReference type="InterPro" id="IPR006015">
    <property type="entry name" value="Universal_stress_UspA"/>
</dbReference>
<accession>A0A5S5BV01</accession>
<evidence type="ECO:0000313" key="3">
    <source>
        <dbReference type="EMBL" id="TYP69413.1"/>
    </source>
</evidence>
<dbReference type="CDD" id="cd00293">
    <property type="entry name" value="USP-like"/>
    <property type="match status" value="1"/>
</dbReference>
<evidence type="ECO:0000259" key="2">
    <source>
        <dbReference type="Pfam" id="PF00582"/>
    </source>
</evidence>
<dbReference type="Proteomes" id="UP000323257">
    <property type="component" value="Unassembled WGS sequence"/>
</dbReference>
<organism evidence="3 4">
    <name type="scientific">Paenibacillus methanolicus</name>
    <dbReference type="NCBI Taxonomy" id="582686"/>
    <lineage>
        <taxon>Bacteria</taxon>
        <taxon>Bacillati</taxon>
        <taxon>Bacillota</taxon>
        <taxon>Bacilli</taxon>
        <taxon>Bacillales</taxon>
        <taxon>Paenibacillaceae</taxon>
        <taxon>Paenibacillus</taxon>
    </lineage>
</organism>
<name>A0A5S5BV01_9BACL</name>
<reference evidence="3 4" key="1">
    <citation type="submission" date="2019-07" db="EMBL/GenBank/DDBJ databases">
        <title>Genomic Encyclopedia of Type Strains, Phase III (KMG-III): the genomes of soil and plant-associated and newly described type strains.</title>
        <authorList>
            <person name="Whitman W."/>
        </authorList>
    </citation>
    <scope>NUCLEOTIDE SEQUENCE [LARGE SCALE GENOMIC DNA]</scope>
    <source>
        <strain evidence="3 4">BL24</strain>
    </source>
</reference>
<gene>
    <name evidence="3" type="ORF">BCM02_11573</name>
</gene>
<dbReference type="InterPro" id="IPR014729">
    <property type="entry name" value="Rossmann-like_a/b/a_fold"/>
</dbReference>